<protein>
    <submittedName>
        <fullName evidence="2">NAD-binding protein</fullName>
    </submittedName>
</protein>
<dbReference type="Proteomes" id="UP000294933">
    <property type="component" value="Unassembled WGS sequence"/>
</dbReference>
<dbReference type="InterPro" id="IPR016040">
    <property type="entry name" value="NAD(P)-bd_dom"/>
</dbReference>
<dbReference type="PANTHER" id="PTHR48079:SF6">
    <property type="entry name" value="NAD(P)-BINDING DOMAIN-CONTAINING PROTEIN-RELATED"/>
    <property type="match status" value="1"/>
</dbReference>
<evidence type="ECO:0000313" key="3">
    <source>
        <dbReference type="Proteomes" id="UP000294933"/>
    </source>
</evidence>
<dbReference type="SUPFAM" id="SSF51735">
    <property type="entry name" value="NAD(P)-binding Rossmann-fold domains"/>
    <property type="match status" value="1"/>
</dbReference>
<gene>
    <name evidence="2" type="ORF">BD410DRAFT_792188</name>
</gene>
<accession>A0A4Y7PWD5</accession>
<keyword evidence="3" id="KW-1185">Reference proteome</keyword>
<dbReference type="PANTHER" id="PTHR48079">
    <property type="entry name" value="PROTEIN YEEZ"/>
    <property type="match status" value="1"/>
</dbReference>
<dbReference type="VEuPathDB" id="FungiDB:BD410DRAFT_792188"/>
<reference evidence="2 3" key="1">
    <citation type="submission" date="2018-06" db="EMBL/GenBank/DDBJ databases">
        <title>A transcriptomic atlas of mushroom development highlights an independent origin of complex multicellularity.</title>
        <authorList>
            <consortium name="DOE Joint Genome Institute"/>
            <person name="Krizsan K."/>
            <person name="Almasi E."/>
            <person name="Merenyi Z."/>
            <person name="Sahu N."/>
            <person name="Viragh M."/>
            <person name="Koszo T."/>
            <person name="Mondo S."/>
            <person name="Kiss B."/>
            <person name="Balint B."/>
            <person name="Kues U."/>
            <person name="Barry K."/>
            <person name="Hegedus J.C."/>
            <person name="Henrissat B."/>
            <person name="Johnson J."/>
            <person name="Lipzen A."/>
            <person name="Ohm R."/>
            <person name="Nagy I."/>
            <person name="Pangilinan J."/>
            <person name="Yan J."/>
            <person name="Xiong Y."/>
            <person name="Grigoriev I.V."/>
            <person name="Hibbett D.S."/>
            <person name="Nagy L.G."/>
        </authorList>
    </citation>
    <scope>NUCLEOTIDE SEQUENCE [LARGE SCALE GENOMIC DNA]</scope>
    <source>
        <strain evidence="2 3">SZMC22713</strain>
    </source>
</reference>
<sequence>MTQIFLLGATGTIGGSILVDLKKTHPEANIMALVRSAAHNDAVRAAGAEPVQGTFSDLDIIEEQASKADIVLNAAQPDDLQLANAILKGLKKRKKSGQGVPSYIHTSGTMIFLDGNKAGAYDKNAKVWTDSAEDIKLLTPQMFHGQVDVPLLKAGEEGYVNTYIICPSNVHGGGKGPVQRTTLTYRWLTGASLGAGAAFYLGEGSNVLGFVHIDDILDLYLKVVDLALSTNGPAKTSPYERYFIGSVEQSTNKELMEAIAKRIHASGKLPTAEPKSVTAEEAGMLALLGGNMLLKPIRGREIGWVPKGPSVYDTIDADLEAVLKSM</sequence>
<dbReference type="Pfam" id="PF13460">
    <property type="entry name" value="NAD_binding_10"/>
    <property type="match status" value="1"/>
</dbReference>
<evidence type="ECO:0000259" key="1">
    <source>
        <dbReference type="Pfam" id="PF13460"/>
    </source>
</evidence>
<proteinExistence type="predicted"/>
<dbReference type="InterPro" id="IPR051783">
    <property type="entry name" value="NAD(P)-dependent_oxidoreduct"/>
</dbReference>
<dbReference type="GO" id="GO:0005737">
    <property type="term" value="C:cytoplasm"/>
    <property type="evidence" value="ECO:0007669"/>
    <property type="project" value="TreeGrafter"/>
</dbReference>
<dbReference type="InterPro" id="IPR036291">
    <property type="entry name" value="NAD(P)-bd_dom_sf"/>
</dbReference>
<evidence type="ECO:0000313" key="2">
    <source>
        <dbReference type="EMBL" id="TDL19371.1"/>
    </source>
</evidence>
<dbReference type="AlphaFoldDB" id="A0A4Y7PWD5"/>
<dbReference type="OrthoDB" id="2130169at2759"/>
<organism evidence="2 3">
    <name type="scientific">Rickenella mellea</name>
    <dbReference type="NCBI Taxonomy" id="50990"/>
    <lineage>
        <taxon>Eukaryota</taxon>
        <taxon>Fungi</taxon>
        <taxon>Dikarya</taxon>
        <taxon>Basidiomycota</taxon>
        <taxon>Agaricomycotina</taxon>
        <taxon>Agaricomycetes</taxon>
        <taxon>Hymenochaetales</taxon>
        <taxon>Rickenellaceae</taxon>
        <taxon>Rickenella</taxon>
    </lineage>
</organism>
<name>A0A4Y7PWD5_9AGAM</name>
<dbReference type="Gene3D" id="3.40.50.720">
    <property type="entry name" value="NAD(P)-binding Rossmann-like Domain"/>
    <property type="match status" value="1"/>
</dbReference>
<dbReference type="GO" id="GO:0004029">
    <property type="term" value="F:aldehyde dehydrogenase (NAD+) activity"/>
    <property type="evidence" value="ECO:0007669"/>
    <property type="project" value="TreeGrafter"/>
</dbReference>
<feature type="domain" description="NAD(P)-binding" evidence="1">
    <location>
        <begin position="8"/>
        <end position="92"/>
    </location>
</feature>
<dbReference type="EMBL" id="ML170197">
    <property type="protein sequence ID" value="TDL19371.1"/>
    <property type="molecule type" value="Genomic_DNA"/>
</dbReference>
<dbReference type="STRING" id="50990.A0A4Y7PWD5"/>